<sequence>MFTQLRIQNFKAWRDTETIRLAPLTVFFGPNSSGKTSLLQFLLLLKQTMESPDRKQVFNLDGSHAYINFGSWSEMVFGGDVDKGLNFRFAWQVPNTLGNEGIIELTQGKSLEFSAEIGPTGHSPMRVQTFGYRGVNPAIVSPAAEPQSVIGMRYRLEKNAYEMVPSRLNQLLKGRVLSAPKRFYGFPEEAPGLVVDDLELELERQLDSTQYLGPLRDSSDRLYAWSGGAPGEVGFAGENTIAALLAAQGNLLQLPNESEPTRLEVLLANWLVRIGLLESFEVKSVGSETSLYRIMVRTPGNHRQVNLADVGFGVSQVLPVLVQLLCAEPDTSLIFEQPEIHLHPKVQSELADLFIETLRMRQKGRPRNIQCLVESHSEHFLRRLQLRIADKTLTPDQVALYFCNPGPEGSTIEELQVDKYGRIANWPENFFGDSLGDTEKQMDVMLNRMEEEESNASG</sequence>
<dbReference type="InterPro" id="IPR027417">
    <property type="entry name" value="P-loop_NTPase"/>
</dbReference>
<dbReference type="PANTHER" id="PTHR43581">
    <property type="entry name" value="ATP/GTP PHOSPHATASE"/>
    <property type="match status" value="1"/>
</dbReference>
<evidence type="ECO:0000259" key="2">
    <source>
        <dbReference type="Pfam" id="PF13175"/>
    </source>
</evidence>
<gene>
    <name evidence="4" type="ORF">SAMN05444354_103353</name>
</gene>
<dbReference type="InterPro" id="IPR022532">
    <property type="entry name" value="DUF3696"/>
</dbReference>
<dbReference type="Pfam" id="PF13304">
    <property type="entry name" value="AAA_21"/>
    <property type="match status" value="1"/>
</dbReference>
<protein>
    <submittedName>
        <fullName evidence="4">AAA ATPase domain-containing protein</fullName>
    </submittedName>
</protein>
<dbReference type="RefSeq" id="WP_075005940.1">
    <property type="nucleotide sequence ID" value="NZ_FOAP01000003.1"/>
</dbReference>
<dbReference type="Gene3D" id="3.40.50.300">
    <property type="entry name" value="P-loop containing nucleotide triphosphate hydrolases"/>
    <property type="match status" value="1"/>
</dbReference>
<dbReference type="InterPro" id="IPR014592">
    <property type="entry name" value="P-loop_UCP034888"/>
</dbReference>
<feature type="domain" description="ATPase AAA-type core" evidence="3">
    <location>
        <begin position="298"/>
        <end position="381"/>
    </location>
</feature>
<accession>A0A1H7LVL6</accession>
<dbReference type="PIRSF" id="PIRSF034888">
    <property type="entry name" value="P-loop_UCP034888"/>
    <property type="match status" value="1"/>
</dbReference>
<feature type="domain" description="DUF3696" evidence="1">
    <location>
        <begin position="393"/>
        <end position="441"/>
    </location>
</feature>
<organism evidence="4 5">
    <name type="scientific">Stigmatella aurantiaca</name>
    <dbReference type="NCBI Taxonomy" id="41"/>
    <lineage>
        <taxon>Bacteria</taxon>
        <taxon>Pseudomonadati</taxon>
        <taxon>Myxococcota</taxon>
        <taxon>Myxococcia</taxon>
        <taxon>Myxococcales</taxon>
        <taxon>Cystobacterineae</taxon>
        <taxon>Archangiaceae</taxon>
        <taxon>Stigmatella</taxon>
    </lineage>
</organism>
<evidence type="ECO:0000259" key="1">
    <source>
        <dbReference type="Pfam" id="PF12476"/>
    </source>
</evidence>
<dbReference type="Proteomes" id="UP000182719">
    <property type="component" value="Unassembled WGS sequence"/>
</dbReference>
<reference evidence="5" key="1">
    <citation type="submission" date="2016-10" db="EMBL/GenBank/DDBJ databases">
        <authorList>
            <person name="Varghese N."/>
            <person name="Submissions S."/>
        </authorList>
    </citation>
    <scope>NUCLEOTIDE SEQUENCE [LARGE SCALE GENOMIC DNA]</scope>
    <source>
        <strain evidence="5">DSM 17044</strain>
    </source>
</reference>
<proteinExistence type="predicted"/>
<dbReference type="PANTHER" id="PTHR43581:SF2">
    <property type="entry name" value="EXCINUCLEASE ATPASE SUBUNIT"/>
    <property type="match status" value="1"/>
</dbReference>
<dbReference type="OrthoDB" id="3322489at2"/>
<dbReference type="Pfam" id="PF13175">
    <property type="entry name" value="AAA_15"/>
    <property type="match status" value="1"/>
</dbReference>
<dbReference type="SUPFAM" id="SSF52540">
    <property type="entry name" value="P-loop containing nucleoside triphosphate hydrolases"/>
    <property type="match status" value="1"/>
</dbReference>
<evidence type="ECO:0000313" key="4">
    <source>
        <dbReference type="EMBL" id="SEL03003.1"/>
    </source>
</evidence>
<dbReference type="InterPro" id="IPR003959">
    <property type="entry name" value="ATPase_AAA_core"/>
</dbReference>
<dbReference type="GO" id="GO:0005524">
    <property type="term" value="F:ATP binding"/>
    <property type="evidence" value="ECO:0007669"/>
    <property type="project" value="InterPro"/>
</dbReference>
<dbReference type="EMBL" id="FOAP01000003">
    <property type="protein sequence ID" value="SEL03003.1"/>
    <property type="molecule type" value="Genomic_DNA"/>
</dbReference>
<feature type="domain" description="Endonuclease GajA/Old nuclease/RecF-like AAA" evidence="2">
    <location>
        <begin position="3"/>
        <end position="63"/>
    </location>
</feature>
<evidence type="ECO:0000313" key="5">
    <source>
        <dbReference type="Proteomes" id="UP000182719"/>
    </source>
</evidence>
<keyword evidence="5" id="KW-1185">Reference proteome</keyword>
<dbReference type="InterPro" id="IPR041685">
    <property type="entry name" value="AAA_GajA/Old/RecF-like"/>
</dbReference>
<dbReference type="AlphaFoldDB" id="A0A1H7LVL6"/>
<name>A0A1H7LVL6_STIAU</name>
<evidence type="ECO:0000259" key="3">
    <source>
        <dbReference type="Pfam" id="PF13304"/>
    </source>
</evidence>
<dbReference type="Pfam" id="PF12476">
    <property type="entry name" value="DUF3696"/>
    <property type="match status" value="1"/>
</dbReference>
<dbReference type="InterPro" id="IPR051396">
    <property type="entry name" value="Bact_Antivir_Def_Nuclease"/>
</dbReference>
<dbReference type="GO" id="GO:0016887">
    <property type="term" value="F:ATP hydrolysis activity"/>
    <property type="evidence" value="ECO:0007669"/>
    <property type="project" value="InterPro"/>
</dbReference>